<feature type="compositionally biased region" description="Polar residues" evidence="7">
    <location>
        <begin position="258"/>
        <end position="272"/>
    </location>
</feature>
<feature type="region of interest" description="Disordered" evidence="7">
    <location>
        <begin position="251"/>
        <end position="302"/>
    </location>
</feature>
<dbReference type="PROSITE" id="PS00028">
    <property type="entry name" value="ZINC_FINGER_C2H2_1"/>
    <property type="match status" value="2"/>
</dbReference>
<evidence type="ECO:0000256" key="6">
    <source>
        <dbReference type="ARBA" id="ARBA00023242"/>
    </source>
</evidence>
<gene>
    <name evidence="10" type="primary">LOC116941251</name>
</gene>
<dbReference type="InterPro" id="IPR013087">
    <property type="entry name" value="Znf_C2H2_type"/>
</dbReference>
<dbReference type="InterPro" id="IPR000690">
    <property type="entry name" value="Matrin/U1-C_Znf_C2H2"/>
</dbReference>
<dbReference type="SUPFAM" id="SSF57667">
    <property type="entry name" value="beta-beta-alpha zinc fingers"/>
    <property type="match status" value="4"/>
</dbReference>
<dbReference type="GO" id="GO:0005634">
    <property type="term" value="C:nucleus"/>
    <property type="evidence" value="ECO:0007669"/>
    <property type="project" value="UniProtKB-SubCell"/>
</dbReference>
<dbReference type="CTD" id="79698"/>
<organism evidence="9 10">
    <name type="scientific">Petromyzon marinus</name>
    <name type="common">Sea lamprey</name>
    <dbReference type="NCBI Taxonomy" id="7757"/>
    <lineage>
        <taxon>Eukaryota</taxon>
        <taxon>Metazoa</taxon>
        <taxon>Chordata</taxon>
        <taxon>Craniata</taxon>
        <taxon>Vertebrata</taxon>
        <taxon>Cyclostomata</taxon>
        <taxon>Hyperoartia</taxon>
        <taxon>Petromyzontiformes</taxon>
        <taxon>Petromyzontidae</taxon>
        <taxon>Petromyzon</taxon>
    </lineage>
</organism>
<evidence type="ECO:0000313" key="10">
    <source>
        <dbReference type="RefSeq" id="XP_032807991.1"/>
    </source>
</evidence>
<feature type="region of interest" description="Disordered" evidence="7">
    <location>
        <begin position="67"/>
        <end position="91"/>
    </location>
</feature>
<name>A0AAJ7T0A7_PETMA</name>
<evidence type="ECO:0000256" key="5">
    <source>
        <dbReference type="ARBA" id="ARBA00022833"/>
    </source>
</evidence>
<feature type="region of interest" description="Disordered" evidence="7">
    <location>
        <begin position="195"/>
        <end position="222"/>
    </location>
</feature>
<dbReference type="GO" id="GO:0008270">
    <property type="term" value="F:zinc ion binding"/>
    <property type="evidence" value="ECO:0007669"/>
    <property type="project" value="UniProtKB-KW"/>
</dbReference>
<dbReference type="SMART" id="SM00355">
    <property type="entry name" value="ZnF_C2H2"/>
    <property type="match status" value="4"/>
</dbReference>
<dbReference type="Proteomes" id="UP001318040">
    <property type="component" value="Chromosome 11"/>
</dbReference>
<evidence type="ECO:0000256" key="2">
    <source>
        <dbReference type="ARBA" id="ARBA00022723"/>
    </source>
</evidence>
<sequence length="302" mass="32489">MPLSPANTSGGGGGVDNNKMKPELELDGVLFTETFCKVCSAKLISESQRLAHYQSRKHANKVRMHSMLNPEDGGSLPKMVRTEVPGGTEDSTDVERMKACTLCSMVFNSAVVAQAHYQGKTHAKKLKLMLGTEDATATVSPASKRVVIPPSGAANPSPVEDAALVNASPLAGSDPQKLCRLCNAFFNNPGMAAQHYEGKKHRKNAARAQTLGEPASGVTNPTPAPAKTTYVCDLCNVNLNSMDQYQNHLKGNKHQNKLKQTSAIRPVSSDTTAEGKDEEWKPETSEEAFAEEPTPGMDPEWL</sequence>
<dbReference type="SMART" id="SM00451">
    <property type="entry name" value="ZnF_U1"/>
    <property type="match status" value="4"/>
</dbReference>
<dbReference type="PROSITE" id="PS50171">
    <property type="entry name" value="ZF_MATRIN"/>
    <property type="match status" value="1"/>
</dbReference>
<dbReference type="Gene3D" id="3.30.160.60">
    <property type="entry name" value="Classic Zinc Finger"/>
    <property type="match status" value="4"/>
</dbReference>
<dbReference type="RefSeq" id="XP_032807991.1">
    <property type="nucleotide sequence ID" value="XM_032952100.1"/>
</dbReference>
<feature type="domain" description="Matrin-type" evidence="8">
    <location>
        <begin position="177"/>
        <end position="207"/>
    </location>
</feature>
<comment type="subcellular location">
    <subcellularLocation>
        <location evidence="1">Nucleus</location>
    </subcellularLocation>
</comment>
<protein>
    <submittedName>
        <fullName evidence="10">Zinc finger matrin-type protein 4-like isoform X3</fullName>
    </submittedName>
</protein>
<evidence type="ECO:0000256" key="4">
    <source>
        <dbReference type="ARBA" id="ARBA00022771"/>
    </source>
</evidence>
<keyword evidence="5" id="KW-0862">Zinc</keyword>
<dbReference type="InterPro" id="IPR003604">
    <property type="entry name" value="Matrin/U1-like-C_Znf_C2H2"/>
</dbReference>
<keyword evidence="9" id="KW-1185">Reference proteome</keyword>
<keyword evidence="3" id="KW-0677">Repeat</keyword>
<evidence type="ECO:0000259" key="8">
    <source>
        <dbReference type="PROSITE" id="PS50171"/>
    </source>
</evidence>
<accession>A0AAJ7T0A7</accession>
<reference evidence="10" key="1">
    <citation type="submission" date="2025-08" db="UniProtKB">
        <authorList>
            <consortium name="RefSeq"/>
        </authorList>
    </citation>
    <scope>IDENTIFICATION</scope>
    <source>
        <tissue evidence="10">Sperm</tissue>
    </source>
</reference>
<evidence type="ECO:0000256" key="1">
    <source>
        <dbReference type="ARBA" id="ARBA00004123"/>
    </source>
</evidence>
<dbReference type="PANTHER" id="PTHR46144">
    <property type="entry name" value="ZINC FINGER PROTEIN 385B-LIKE"/>
    <property type="match status" value="1"/>
</dbReference>
<evidence type="ECO:0000313" key="9">
    <source>
        <dbReference type="Proteomes" id="UP001318040"/>
    </source>
</evidence>
<dbReference type="GO" id="GO:0003676">
    <property type="term" value="F:nucleic acid binding"/>
    <property type="evidence" value="ECO:0007669"/>
    <property type="project" value="InterPro"/>
</dbReference>
<dbReference type="AlphaFoldDB" id="A0AAJ7T0A7"/>
<keyword evidence="6" id="KW-0539">Nucleus</keyword>
<keyword evidence="4" id="KW-0863">Zinc-finger</keyword>
<dbReference type="InterPro" id="IPR036236">
    <property type="entry name" value="Znf_C2H2_sf"/>
</dbReference>
<evidence type="ECO:0000256" key="3">
    <source>
        <dbReference type="ARBA" id="ARBA00022737"/>
    </source>
</evidence>
<dbReference type="PANTHER" id="PTHR46144:SF6">
    <property type="entry name" value="C2H2-TYPE DOMAIN-CONTAINING PROTEIN"/>
    <property type="match status" value="1"/>
</dbReference>
<evidence type="ECO:0000256" key="7">
    <source>
        <dbReference type="SAM" id="MobiDB-lite"/>
    </source>
</evidence>
<dbReference type="Pfam" id="PF12874">
    <property type="entry name" value="zf-met"/>
    <property type="match status" value="4"/>
</dbReference>
<dbReference type="InterPro" id="IPR051868">
    <property type="entry name" value="ZN346_ZMAT4"/>
</dbReference>
<feature type="compositionally biased region" description="Basic and acidic residues" evidence="7">
    <location>
        <begin position="273"/>
        <end position="284"/>
    </location>
</feature>
<keyword evidence="2" id="KW-0479">Metal-binding</keyword>
<proteinExistence type="predicted"/>